<dbReference type="RefSeq" id="WP_221312463.1">
    <property type="nucleotide sequence ID" value="NZ_JACHIP010000001.1"/>
</dbReference>
<protein>
    <recommendedName>
        <fullName evidence="4">Pyrrolo-quinoline quinone</fullName>
    </recommendedName>
</protein>
<dbReference type="SUPFAM" id="SSF50998">
    <property type="entry name" value="Quinoprotein alcohol dehydrogenase-like"/>
    <property type="match status" value="1"/>
</dbReference>
<evidence type="ECO:0000313" key="2">
    <source>
        <dbReference type="EMBL" id="MBB5056122.1"/>
    </source>
</evidence>
<sequence>MTTQQTTSQAFFPGAIVLSLAMCLIGCGAGTTSPALQTSTPDFSLTVTPAALTLSTGASGATVSIRASGTGSFSGSVALAMDGLPNGVTASPASISLTSGTEQSVTLQASAQAATGTANVTLTGTSGTLKHTAALALTVAALATTPPPVAIGIDVTTYHYDNARDGLNAQETTLTPANVNSTTFGLLGLFPVDGKVDAQPLLVSDLKVTSSATANVLYVATEHDSVYALDATNGAQLWKTSILGSGETTSDIHSCNQIAPEIGITATPVIDRALGPSGTIFVVGMSKDNAGKYHQRLHALDLVTGTELSGSPTEIAATYPGTGDGSSNGTLTFDPGQYAERVGLLLLNGNLYTTWTSHCDIAPYTGWVIGYNETTLQQSSVLNLTPNGSDGAVWMSGFGLAADASSIYLLDANGTFDPGYTPDGFPSRSDFGNALLKIATTPKLAVVDYFEPWNTTAESDIDQDLGSGGAMLLPDMRDSAGKTRHLVVGAGKDGNIYLADRDDMGKINLSSPDNSNLYQQIPNGVASGAWSGPAFFNNTLYYGGRGDNLRAFPVANALLATAPSSISAVTFPYPGTTPAVSANGTRSGIVWAVESSPNSAGVLHAYDASNLATELYNSNHAASSRDAFGNGNKFITPMIANGRVYVGTQKAVAVFGLLNP</sequence>
<feature type="transmembrane region" description="Helical" evidence="1">
    <location>
        <begin position="12"/>
        <end position="31"/>
    </location>
</feature>
<keyword evidence="1" id="KW-0812">Transmembrane</keyword>
<organism evidence="2 3">
    <name type="scientific">Granulicella aggregans</name>
    <dbReference type="NCBI Taxonomy" id="474949"/>
    <lineage>
        <taxon>Bacteria</taxon>
        <taxon>Pseudomonadati</taxon>
        <taxon>Acidobacteriota</taxon>
        <taxon>Terriglobia</taxon>
        <taxon>Terriglobales</taxon>
        <taxon>Acidobacteriaceae</taxon>
        <taxon>Granulicella</taxon>
    </lineage>
</organism>
<proteinExistence type="predicted"/>
<gene>
    <name evidence="2" type="ORF">HDF16_000791</name>
</gene>
<accession>A0A7W7ZAC9</accession>
<keyword evidence="1" id="KW-0472">Membrane</keyword>
<dbReference type="InterPro" id="IPR015943">
    <property type="entry name" value="WD40/YVTN_repeat-like_dom_sf"/>
</dbReference>
<dbReference type="InterPro" id="IPR018391">
    <property type="entry name" value="PQQ_b-propeller_rpt"/>
</dbReference>
<dbReference type="InterPro" id="IPR011047">
    <property type="entry name" value="Quinoprotein_ADH-like_sf"/>
</dbReference>
<dbReference type="Gene3D" id="2.130.10.10">
    <property type="entry name" value="YVTN repeat-like/Quinoprotein amine dehydrogenase"/>
    <property type="match status" value="1"/>
</dbReference>
<evidence type="ECO:0000256" key="1">
    <source>
        <dbReference type="SAM" id="Phobius"/>
    </source>
</evidence>
<keyword evidence="3" id="KW-1185">Reference proteome</keyword>
<keyword evidence="1" id="KW-1133">Transmembrane helix</keyword>
<dbReference type="EMBL" id="JACHIP010000001">
    <property type="protein sequence ID" value="MBB5056122.1"/>
    <property type="molecule type" value="Genomic_DNA"/>
</dbReference>
<comment type="caution">
    <text evidence="2">The sequence shown here is derived from an EMBL/GenBank/DDBJ whole genome shotgun (WGS) entry which is preliminary data.</text>
</comment>
<reference evidence="2 3" key="1">
    <citation type="submission" date="2020-08" db="EMBL/GenBank/DDBJ databases">
        <title>Genomic Encyclopedia of Type Strains, Phase IV (KMG-V): Genome sequencing to study the core and pangenomes of soil and plant-associated prokaryotes.</title>
        <authorList>
            <person name="Whitman W."/>
        </authorList>
    </citation>
    <scope>NUCLEOTIDE SEQUENCE [LARGE SCALE GENOMIC DNA]</scope>
    <source>
        <strain evidence="2 3">M8UP14</strain>
    </source>
</reference>
<dbReference type="Proteomes" id="UP000540989">
    <property type="component" value="Unassembled WGS sequence"/>
</dbReference>
<evidence type="ECO:0000313" key="3">
    <source>
        <dbReference type="Proteomes" id="UP000540989"/>
    </source>
</evidence>
<dbReference type="SMART" id="SM00564">
    <property type="entry name" value="PQQ"/>
    <property type="match status" value="2"/>
</dbReference>
<dbReference type="AlphaFoldDB" id="A0A7W7ZAC9"/>
<evidence type="ECO:0008006" key="4">
    <source>
        <dbReference type="Google" id="ProtNLM"/>
    </source>
</evidence>
<name>A0A7W7ZAC9_9BACT</name>